<dbReference type="EMBL" id="CP054142">
    <property type="protein sequence ID" value="QTQ14588.1"/>
    <property type="molecule type" value="Genomic_DNA"/>
</dbReference>
<proteinExistence type="predicted"/>
<dbReference type="Proteomes" id="UP000671908">
    <property type="component" value="Chromosome"/>
</dbReference>
<dbReference type="AlphaFoldDB" id="A0A975F5B3"/>
<evidence type="ECO:0008006" key="3">
    <source>
        <dbReference type="Google" id="ProtNLM"/>
    </source>
</evidence>
<evidence type="ECO:0000313" key="2">
    <source>
        <dbReference type="Proteomes" id="UP000671908"/>
    </source>
</evidence>
<dbReference type="SUPFAM" id="SSF69318">
    <property type="entry name" value="Integrin alpha N-terminal domain"/>
    <property type="match status" value="1"/>
</dbReference>
<reference evidence="1 2" key="1">
    <citation type="journal article" date="2021" name="Microbiol. Resour. Announc.">
        <title>Complete Genome Sequences of Three Human Oral Treponema parvum Isolates.</title>
        <authorList>
            <person name="Zeng H."/>
            <person name="Watt R.M."/>
        </authorList>
    </citation>
    <scope>NUCLEOTIDE SEQUENCE [LARGE SCALE GENOMIC DNA]</scope>
    <source>
        <strain evidence="1 2">ATCC 700770</strain>
    </source>
</reference>
<accession>A0A975F5B3</accession>
<organism evidence="1 2">
    <name type="scientific">Treponema parvum</name>
    <dbReference type="NCBI Taxonomy" id="138851"/>
    <lineage>
        <taxon>Bacteria</taxon>
        <taxon>Pseudomonadati</taxon>
        <taxon>Spirochaetota</taxon>
        <taxon>Spirochaetia</taxon>
        <taxon>Spirochaetales</taxon>
        <taxon>Treponemataceae</taxon>
        <taxon>Treponema</taxon>
    </lineage>
</organism>
<sequence>MKAIKKAVYPMQKCYSIAQLQHNDKPYIAVAAEKEDDCLLFTPEGKFVETIWKGPSGTMSIVPLQGENGAFLATKKMFSPNNADEACIVLVRPTAQGWKEKTLIKVPYAHRFDVLESNGKRYLVCATIKKSKEYEDDWRFPGQYLACELPPEPENAELKMQVVVDSLLKNHGYIRRHDKNGDYSVISSAVGIFEIHPPTDKDSKWSVEKLLDEETSDMAFADFDGDGQDEMVTLSPFHGNTVKFFKKQDSDNSWKCVYEFPKKLEFVHAIWAGAVKNKQVAVIGHRKGESRDLYVFSYDNGYRAEILDKDCGSTNVLVYNFMNKDRIVSTNREINEIAFYEFEA</sequence>
<gene>
    <name evidence="1" type="ORF">HRQ91_09025</name>
</gene>
<keyword evidence="2" id="KW-1185">Reference proteome</keyword>
<protein>
    <recommendedName>
        <fullName evidence="3">FG-GAP repeat protein</fullName>
    </recommendedName>
</protein>
<dbReference type="InterPro" id="IPR028994">
    <property type="entry name" value="Integrin_alpha_N"/>
</dbReference>
<dbReference type="RefSeq" id="WP_210119240.1">
    <property type="nucleotide sequence ID" value="NZ_CP054142.1"/>
</dbReference>
<name>A0A975F5B3_9SPIR</name>
<dbReference type="KEGG" id="tpav:HRQ91_09025"/>
<evidence type="ECO:0000313" key="1">
    <source>
        <dbReference type="EMBL" id="QTQ14588.1"/>
    </source>
</evidence>